<organism evidence="3 4">
    <name type="scientific">Hydrogenothermus marinus</name>
    <dbReference type="NCBI Taxonomy" id="133270"/>
    <lineage>
        <taxon>Bacteria</taxon>
        <taxon>Pseudomonadati</taxon>
        <taxon>Aquificota</taxon>
        <taxon>Aquificia</taxon>
        <taxon>Aquificales</taxon>
        <taxon>Hydrogenothermaceae</taxon>
        <taxon>Hydrogenothermus</taxon>
    </lineage>
</organism>
<evidence type="ECO:0000256" key="1">
    <source>
        <dbReference type="ARBA" id="ARBA00006420"/>
    </source>
</evidence>
<keyword evidence="4" id="KW-1185">Reference proteome</keyword>
<evidence type="ECO:0000259" key="2">
    <source>
        <dbReference type="Pfam" id="PF01106"/>
    </source>
</evidence>
<dbReference type="PANTHER" id="PTHR11178">
    <property type="entry name" value="IRON-SULFUR CLUSTER SCAFFOLD PROTEIN NFU-RELATED"/>
    <property type="match status" value="1"/>
</dbReference>
<evidence type="ECO:0000313" key="4">
    <source>
        <dbReference type="Proteomes" id="UP000280842"/>
    </source>
</evidence>
<gene>
    <name evidence="3" type="ORF">CLV39_0999</name>
</gene>
<reference evidence="3 4" key="1">
    <citation type="submission" date="2018-10" db="EMBL/GenBank/DDBJ databases">
        <title>Genomic Encyclopedia of Archaeal and Bacterial Type Strains, Phase II (KMG-II): from individual species to whole genera.</title>
        <authorList>
            <person name="Goeker M."/>
        </authorList>
    </citation>
    <scope>NUCLEOTIDE SEQUENCE [LARGE SCALE GENOMIC DNA]</scope>
    <source>
        <strain evidence="3 4">VM1</strain>
    </source>
</reference>
<dbReference type="GO" id="GO:0005506">
    <property type="term" value="F:iron ion binding"/>
    <property type="evidence" value="ECO:0007669"/>
    <property type="project" value="InterPro"/>
</dbReference>
<dbReference type="EMBL" id="REFO01000011">
    <property type="protein sequence ID" value="RMA97339.1"/>
    <property type="molecule type" value="Genomic_DNA"/>
</dbReference>
<dbReference type="GO" id="GO:0051536">
    <property type="term" value="F:iron-sulfur cluster binding"/>
    <property type="evidence" value="ECO:0007669"/>
    <property type="project" value="InterPro"/>
</dbReference>
<dbReference type="SUPFAM" id="SSF117916">
    <property type="entry name" value="Fe-S cluster assembly (FSCA) domain-like"/>
    <property type="match status" value="1"/>
</dbReference>
<dbReference type="GO" id="GO:0016226">
    <property type="term" value="P:iron-sulfur cluster assembly"/>
    <property type="evidence" value="ECO:0007669"/>
    <property type="project" value="InterPro"/>
</dbReference>
<evidence type="ECO:0000313" key="3">
    <source>
        <dbReference type="EMBL" id="RMA97339.1"/>
    </source>
</evidence>
<dbReference type="InterPro" id="IPR001075">
    <property type="entry name" value="NIF_FeS_clus_asmbl_NifU_C"/>
</dbReference>
<feature type="domain" description="NIF system FeS cluster assembly NifU C-terminal" evidence="2">
    <location>
        <begin position="11"/>
        <end position="75"/>
    </location>
</feature>
<comment type="similarity">
    <text evidence="1">Belongs to the NifU family.</text>
</comment>
<dbReference type="Pfam" id="PF01106">
    <property type="entry name" value="NifU"/>
    <property type="match status" value="1"/>
</dbReference>
<accession>A0A3M0BM30</accession>
<dbReference type="RefSeq" id="WP_245960311.1">
    <property type="nucleotide sequence ID" value="NZ_REFO01000011.1"/>
</dbReference>
<dbReference type="InterPro" id="IPR034904">
    <property type="entry name" value="FSCA_dom_sf"/>
</dbReference>
<comment type="caution">
    <text evidence="3">The sequence shown here is derived from an EMBL/GenBank/DDBJ whole genome shotgun (WGS) entry which is preliminary data.</text>
</comment>
<dbReference type="Proteomes" id="UP000280842">
    <property type="component" value="Unassembled WGS sequence"/>
</dbReference>
<dbReference type="Gene3D" id="3.30.300.130">
    <property type="entry name" value="Fe-S cluster assembly (FSCA)"/>
    <property type="match status" value="1"/>
</dbReference>
<protein>
    <submittedName>
        <fullName evidence="3">Fe-S cluster biogenesis protein NfuA</fullName>
    </submittedName>
</protein>
<sequence>MATMTDKEKEVESVLEQIRPALAIDEGNIILKKVEGDTVYLELVGTCVHCPISDMTMKDTVVLAIKQLVPWAKTVMIGQSKFKIK</sequence>
<dbReference type="AlphaFoldDB" id="A0A3M0BM30"/>
<dbReference type="PANTHER" id="PTHR11178:SF25">
    <property type="entry name" value="NIFU-LIKE PROTEIN 3, CHLOROPLASTIC"/>
    <property type="match status" value="1"/>
</dbReference>
<name>A0A3M0BM30_9AQUI</name>
<proteinExistence type="inferred from homology"/>